<dbReference type="Proteomes" id="UP000194127">
    <property type="component" value="Unassembled WGS sequence"/>
</dbReference>
<keyword evidence="1" id="KW-0812">Transmembrane</keyword>
<feature type="transmembrane region" description="Helical" evidence="1">
    <location>
        <begin position="12"/>
        <end position="31"/>
    </location>
</feature>
<dbReference type="OrthoDB" id="2756378at2759"/>
<evidence type="ECO:0000313" key="2">
    <source>
        <dbReference type="EMBL" id="OSX64590.1"/>
    </source>
</evidence>
<accession>A0A1X6N7X1</accession>
<evidence type="ECO:0000313" key="3">
    <source>
        <dbReference type="Proteomes" id="UP000194127"/>
    </source>
</evidence>
<keyword evidence="1" id="KW-0472">Membrane</keyword>
<keyword evidence="3" id="KW-1185">Reference proteome</keyword>
<dbReference type="EMBL" id="KZ110593">
    <property type="protein sequence ID" value="OSX64590.1"/>
    <property type="molecule type" value="Genomic_DNA"/>
</dbReference>
<reference evidence="2 3" key="1">
    <citation type="submission" date="2017-04" db="EMBL/GenBank/DDBJ databases">
        <title>Genome Sequence of the Model Brown-Rot Fungus Postia placenta SB12.</title>
        <authorList>
            <consortium name="DOE Joint Genome Institute"/>
            <person name="Gaskell J."/>
            <person name="Kersten P."/>
            <person name="Larrondo L.F."/>
            <person name="Canessa P."/>
            <person name="Martinez D."/>
            <person name="Hibbett D."/>
            <person name="Schmoll M."/>
            <person name="Kubicek C.P."/>
            <person name="Martinez A.T."/>
            <person name="Yadav J."/>
            <person name="Master E."/>
            <person name="Magnuson J.K."/>
            <person name="James T."/>
            <person name="Yaver D."/>
            <person name="Berka R."/>
            <person name="Labutti K."/>
            <person name="Lipzen A."/>
            <person name="Aerts A."/>
            <person name="Barry K."/>
            <person name="Henrissat B."/>
            <person name="Blanchette R."/>
            <person name="Grigoriev I."/>
            <person name="Cullen D."/>
        </authorList>
    </citation>
    <scope>NUCLEOTIDE SEQUENCE [LARGE SCALE GENOMIC DNA]</scope>
    <source>
        <strain evidence="2 3">MAD-698-R-SB12</strain>
    </source>
</reference>
<organism evidence="2 3">
    <name type="scientific">Postia placenta MAD-698-R-SB12</name>
    <dbReference type="NCBI Taxonomy" id="670580"/>
    <lineage>
        <taxon>Eukaryota</taxon>
        <taxon>Fungi</taxon>
        <taxon>Dikarya</taxon>
        <taxon>Basidiomycota</taxon>
        <taxon>Agaricomycotina</taxon>
        <taxon>Agaricomycetes</taxon>
        <taxon>Polyporales</taxon>
        <taxon>Adustoporiaceae</taxon>
        <taxon>Rhodonia</taxon>
    </lineage>
</organism>
<evidence type="ECO:0000256" key="1">
    <source>
        <dbReference type="SAM" id="Phobius"/>
    </source>
</evidence>
<protein>
    <submittedName>
        <fullName evidence="2">Uncharacterized protein</fullName>
    </submittedName>
</protein>
<dbReference type="RefSeq" id="XP_024341384.1">
    <property type="nucleotide sequence ID" value="XM_024484647.1"/>
</dbReference>
<keyword evidence="1" id="KW-1133">Transmembrane helix</keyword>
<dbReference type="GeneID" id="36329596"/>
<dbReference type="PROSITE" id="PS51257">
    <property type="entry name" value="PROKAR_LIPOPROTEIN"/>
    <property type="match status" value="1"/>
</dbReference>
<name>A0A1X6N7X1_9APHY</name>
<feature type="transmembrane region" description="Helical" evidence="1">
    <location>
        <begin position="51"/>
        <end position="72"/>
    </location>
</feature>
<proteinExistence type="predicted"/>
<dbReference type="AlphaFoldDB" id="A0A1X6N7X1"/>
<gene>
    <name evidence="2" type="ORF">POSPLADRAFT_1136147</name>
</gene>
<sequence>MAKGVLNSDGCFFVGTMLATWLYGCSLAQTMYYMKTYSKDRIYLKILEMTWVWLIIGHANPVVVLVLPSFFISNIWRRSLVYNISSKGLVSGGNLNFDFITNRNNCLESIVQLLSFINLGKNNSMPLIADTIHVMAPLPVLNVRHHIVDSVADAFTPMSDPVSISSL</sequence>